<keyword evidence="4" id="KW-1185">Reference proteome</keyword>
<dbReference type="PANTHER" id="PTHR43649:SF12">
    <property type="entry name" value="DIACETYLCHITOBIOSE BINDING PROTEIN DASA"/>
    <property type="match status" value="1"/>
</dbReference>
<dbReference type="SUPFAM" id="SSF53850">
    <property type="entry name" value="Periplasmic binding protein-like II"/>
    <property type="match status" value="1"/>
</dbReference>
<proteinExistence type="predicted"/>
<reference evidence="4" key="1">
    <citation type="journal article" date="2019" name="Int. J. Syst. Evol. Microbiol.">
        <title>The Global Catalogue of Microorganisms (GCM) 10K type strain sequencing project: providing services to taxonomists for standard genome sequencing and annotation.</title>
        <authorList>
            <consortium name="The Broad Institute Genomics Platform"/>
            <consortium name="The Broad Institute Genome Sequencing Center for Infectious Disease"/>
            <person name="Wu L."/>
            <person name="Ma J."/>
        </authorList>
    </citation>
    <scope>NUCLEOTIDE SEQUENCE [LARGE SCALE GENOMIC DNA]</scope>
    <source>
        <strain evidence="4">CGMCC 1.18578</strain>
    </source>
</reference>
<evidence type="ECO:0000256" key="1">
    <source>
        <dbReference type="SAM" id="MobiDB-lite"/>
    </source>
</evidence>
<dbReference type="PANTHER" id="PTHR43649">
    <property type="entry name" value="ARABINOSE-BINDING PROTEIN-RELATED"/>
    <property type="match status" value="1"/>
</dbReference>
<comment type="caution">
    <text evidence="3">The sequence shown here is derived from an EMBL/GenBank/DDBJ whole genome shotgun (WGS) entry which is preliminary data.</text>
</comment>
<keyword evidence="2" id="KW-0732">Signal</keyword>
<dbReference type="InterPro" id="IPR050490">
    <property type="entry name" value="Bact_solute-bd_prot1"/>
</dbReference>
<dbReference type="Gene3D" id="3.40.190.10">
    <property type="entry name" value="Periplasmic binding protein-like II"/>
    <property type="match status" value="2"/>
</dbReference>
<dbReference type="InterPro" id="IPR006059">
    <property type="entry name" value="SBP"/>
</dbReference>
<dbReference type="Proteomes" id="UP001596108">
    <property type="component" value="Unassembled WGS sequence"/>
</dbReference>
<protein>
    <submittedName>
        <fullName evidence="3">Extracellular solute-binding protein</fullName>
    </submittedName>
</protein>
<accession>A0ABW0R391</accession>
<name>A0ABW0R391_9BACL</name>
<evidence type="ECO:0000256" key="2">
    <source>
        <dbReference type="SAM" id="SignalP"/>
    </source>
</evidence>
<gene>
    <name evidence="3" type="ORF">ACFPQ4_17345</name>
</gene>
<dbReference type="PROSITE" id="PS51257">
    <property type="entry name" value="PROKAR_LIPOPROTEIN"/>
    <property type="match status" value="1"/>
</dbReference>
<dbReference type="RefSeq" id="WP_378113131.1">
    <property type="nucleotide sequence ID" value="NZ_JBHSNC010000051.1"/>
</dbReference>
<feature type="compositionally biased region" description="Low complexity" evidence="1">
    <location>
        <begin position="35"/>
        <end position="62"/>
    </location>
</feature>
<feature type="region of interest" description="Disordered" evidence="1">
    <location>
        <begin position="28"/>
        <end position="68"/>
    </location>
</feature>
<organism evidence="3 4">
    <name type="scientific">Cohnella yongneupensis</name>
    <dbReference type="NCBI Taxonomy" id="425006"/>
    <lineage>
        <taxon>Bacteria</taxon>
        <taxon>Bacillati</taxon>
        <taxon>Bacillota</taxon>
        <taxon>Bacilli</taxon>
        <taxon>Bacillales</taxon>
        <taxon>Paenibacillaceae</taxon>
        <taxon>Cohnella</taxon>
    </lineage>
</organism>
<feature type="chain" id="PRO_5045535443" evidence="2">
    <location>
        <begin position="25"/>
        <end position="581"/>
    </location>
</feature>
<dbReference type="EMBL" id="JBHSNC010000051">
    <property type="protein sequence ID" value="MFC5531188.1"/>
    <property type="molecule type" value="Genomic_DNA"/>
</dbReference>
<evidence type="ECO:0000313" key="4">
    <source>
        <dbReference type="Proteomes" id="UP001596108"/>
    </source>
</evidence>
<feature type="signal peptide" evidence="2">
    <location>
        <begin position="1"/>
        <end position="24"/>
    </location>
</feature>
<sequence>MTRSRWKLMSTALASSLMVTAVLAGCSGNNENNGTPSPSASQPSESTSAAPSESASAAAPTPDLTPITYTINTGDDKMNWTNPIAAKVTEKTGVSLKHTLTVGDQFSRWDLWLASNDYPDIVVLDSEYTKKYRDAGALIPLNDLIDQYGPHIKEKFGKYLNLLKDENGQIYSLYSVNKTEEATPDSQANFIIQYDVLKEAGYPEVKTFDQLYDLIKGYTDKHPEIDGKDTIGFGALMNSWTMKIAFNNSVINGSGLPDHGNYRIEDNGDVKYNPVTDDTKQYYAFLNKLLRAGLFDKEAFSMDEKAFQAKVAQGRVLAAYSPSWLLSDAEQSLRAAGHPERTYAHIPLYFDANVVDHSNSITATNAGNFQWGISKKAKNPERIIQFIDYLFTDEAQVLTQWGIEGEDYTVVDGKRVINPELVKQRITDSNIDYERGFKTISTGGSGYWFSIGNGAKLADGDYATPLTKDVIKAGYDDTTKEVLAKYGKEVWADFLPPATIVPGYLWQLSPPDATKVQEQKIDDSWRKHIPRIILSKDDASFEKAWSAFVAEIEKDGLQDVNAAYTKLWADFDSKFKAAVGE</sequence>
<dbReference type="Pfam" id="PF01547">
    <property type="entry name" value="SBP_bac_1"/>
    <property type="match status" value="1"/>
</dbReference>
<evidence type="ECO:0000313" key="3">
    <source>
        <dbReference type="EMBL" id="MFC5531188.1"/>
    </source>
</evidence>